<evidence type="ECO:0000256" key="7">
    <source>
        <dbReference type="ARBA" id="ARBA00023004"/>
    </source>
</evidence>
<reference evidence="12" key="2">
    <citation type="journal article" date="2020" name="Nat. Commun.">
        <title>Large-scale genome sequencing of mycorrhizal fungi provides insights into the early evolution of symbiotic traits.</title>
        <authorList>
            <person name="Miyauchi S."/>
            <person name="Kiss E."/>
            <person name="Kuo A."/>
            <person name="Drula E."/>
            <person name="Kohler A."/>
            <person name="Sanchez-Garcia M."/>
            <person name="Morin E."/>
            <person name="Andreopoulos B."/>
            <person name="Barry K.W."/>
            <person name="Bonito G."/>
            <person name="Buee M."/>
            <person name="Carver A."/>
            <person name="Chen C."/>
            <person name="Cichocki N."/>
            <person name="Clum A."/>
            <person name="Culley D."/>
            <person name="Crous P.W."/>
            <person name="Fauchery L."/>
            <person name="Girlanda M."/>
            <person name="Hayes R.D."/>
            <person name="Keri Z."/>
            <person name="LaButti K."/>
            <person name="Lipzen A."/>
            <person name="Lombard V."/>
            <person name="Magnuson J."/>
            <person name="Maillard F."/>
            <person name="Murat C."/>
            <person name="Nolan M."/>
            <person name="Ohm R.A."/>
            <person name="Pangilinan J."/>
            <person name="Pereira M.F."/>
            <person name="Perotto S."/>
            <person name="Peter M."/>
            <person name="Pfister S."/>
            <person name="Riley R."/>
            <person name="Sitrit Y."/>
            <person name="Stielow J.B."/>
            <person name="Szollosi G."/>
            <person name="Zifcakova L."/>
            <person name="Stursova M."/>
            <person name="Spatafora J.W."/>
            <person name="Tedersoo L."/>
            <person name="Vaario L.M."/>
            <person name="Yamada A."/>
            <person name="Yan M."/>
            <person name="Wang P."/>
            <person name="Xu J."/>
            <person name="Bruns T."/>
            <person name="Baldrian P."/>
            <person name="Vilgalys R."/>
            <person name="Dunand C."/>
            <person name="Henrissat B."/>
            <person name="Grigoriev I.V."/>
            <person name="Hibbett D."/>
            <person name="Nagy L.G."/>
            <person name="Martin F.M."/>
        </authorList>
    </citation>
    <scope>NUCLEOTIDE SEQUENCE</scope>
    <source>
        <strain evidence="12">Prilba</strain>
    </source>
</reference>
<dbReference type="InterPro" id="IPR036396">
    <property type="entry name" value="Cyt_P450_sf"/>
</dbReference>
<evidence type="ECO:0000256" key="5">
    <source>
        <dbReference type="ARBA" id="ARBA00022723"/>
    </source>
</evidence>
<dbReference type="AlphaFoldDB" id="A0A9P5N1K4"/>
<dbReference type="Gene3D" id="1.10.630.10">
    <property type="entry name" value="Cytochrome P450"/>
    <property type="match status" value="1"/>
</dbReference>
<feature type="binding site" description="axial binding residue" evidence="9">
    <location>
        <position position="460"/>
    </location>
    <ligand>
        <name>heme</name>
        <dbReference type="ChEBI" id="CHEBI:30413"/>
    </ligand>
    <ligandPart>
        <name>Fe</name>
        <dbReference type="ChEBI" id="CHEBI:18248"/>
    </ligandPart>
</feature>
<keyword evidence="4 9" id="KW-0349">Heme</keyword>
<dbReference type="GO" id="GO:0020037">
    <property type="term" value="F:heme binding"/>
    <property type="evidence" value="ECO:0007669"/>
    <property type="project" value="InterPro"/>
</dbReference>
<protein>
    <submittedName>
        <fullName evidence="12">Cytochrome P450</fullName>
    </submittedName>
</protein>
<evidence type="ECO:0000256" key="6">
    <source>
        <dbReference type="ARBA" id="ARBA00023002"/>
    </source>
</evidence>
<dbReference type="GO" id="GO:0016705">
    <property type="term" value="F:oxidoreductase activity, acting on paired donors, with incorporation or reduction of molecular oxygen"/>
    <property type="evidence" value="ECO:0007669"/>
    <property type="project" value="InterPro"/>
</dbReference>
<proteinExistence type="inferred from homology"/>
<comment type="pathway">
    <text evidence="2">Secondary metabolite biosynthesis.</text>
</comment>
<evidence type="ECO:0000256" key="1">
    <source>
        <dbReference type="ARBA" id="ARBA00001971"/>
    </source>
</evidence>
<dbReference type="PANTHER" id="PTHR46300:SF7">
    <property type="entry name" value="P450, PUTATIVE (EUROFUNG)-RELATED"/>
    <property type="match status" value="1"/>
</dbReference>
<gene>
    <name evidence="12" type="ORF">DFH94DRAFT_690354</name>
</gene>
<keyword evidence="8 10" id="KW-0503">Monooxygenase</keyword>
<evidence type="ECO:0000256" key="8">
    <source>
        <dbReference type="ARBA" id="ARBA00023033"/>
    </source>
</evidence>
<comment type="caution">
    <text evidence="12">The sequence shown here is derived from an EMBL/GenBank/DDBJ whole genome shotgun (WGS) entry which is preliminary data.</text>
</comment>
<sequence length="554" mass="61724">MPLVSLTSILDILVLASFLSAIFAIRDYQRRRGLPYPPGPRPLPLIGNLLDIPKEFSWLSYTQLSKNHGMIYFAEKGLLTEAMTGDVLSFHVFGKVIVVLNSLKANKDLLERRGDIYLDRPVIPIFEMMKWEWNLAFSNYTDSCRLARKLLDRSLRPAIIAAYRPLLQTKTHALLTQVLANPDELEAYLHHLSGSLILAMGYGYEVKGLNDPKVNAAKNMIKLTSTTTLPGALLVNDLPFLRHIPEWLPWFSYKPLARYGCNIGQEVLQGPMEFVRETILNGTAQPSLALDNLQETEKLEEPERGKMEEMIARALGSTYLAGTDTTATSLMSFFVAALLRPEIQTMAQAELDAVTRRERLPTFEDRPRLPFVDAICQEVVRWRPVVPLGMPHATTEDDIYNGFFIPKGAAVIVNAWAILHDPVMYPEPDTFKPERFIDPNGSLREDPVLTSSFGFGKRICPGRHLADATLFIAVASLLSVFDIKKGGNGTGGGPDVYPFTGGVVRALSPAPSPQGMEGQKSLFSPLHELLGSFVRLVFHVFTKAALFNKETRSI</sequence>
<dbReference type="InterPro" id="IPR001128">
    <property type="entry name" value="Cyt_P450"/>
</dbReference>
<dbReference type="Proteomes" id="UP000759537">
    <property type="component" value="Unassembled WGS sequence"/>
</dbReference>
<dbReference type="SUPFAM" id="SSF48264">
    <property type="entry name" value="Cytochrome P450"/>
    <property type="match status" value="1"/>
</dbReference>
<evidence type="ECO:0000256" key="4">
    <source>
        <dbReference type="ARBA" id="ARBA00022617"/>
    </source>
</evidence>
<evidence type="ECO:0000256" key="11">
    <source>
        <dbReference type="SAM" id="Phobius"/>
    </source>
</evidence>
<keyword evidence="11" id="KW-1133">Transmembrane helix</keyword>
<dbReference type="GO" id="GO:0004497">
    <property type="term" value="F:monooxygenase activity"/>
    <property type="evidence" value="ECO:0007669"/>
    <property type="project" value="UniProtKB-KW"/>
</dbReference>
<feature type="transmembrane region" description="Helical" evidence="11">
    <location>
        <begin position="6"/>
        <end position="25"/>
    </location>
</feature>
<keyword evidence="5 9" id="KW-0479">Metal-binding</keyword>
<dbReference type="InterPro" id="IPR017972">
    <property type="entry name" value="Cyt_P450_CS"/>
</dbReference>
<name>A0A9P5N1K4_9AGAM</name>
<keyword evidence="13" id="KW-1185">Reference proteome</keyword>
<keyword evidence="11" id="KW-0812">Transmembrane</keyword>
<dbReference type="PRINTS" id="PR00385">
    <property type="entry name" value="P450"/>
</dbReference>
<dbReference type="EMBL" id="WHVB01000004">
    <property type="protein sequence ID" value="KAF8483895.1"/>
    <property type="molecule type" value="Genomic_DNA"/>
</dbReference>
<dbReference type="InterPro" id="IPR050364">
    <property type="entry name" value="Cytochrome_P450_fung"/>
</dbReference>
<evidence type="ECO:0000256" key="2">
    <source>
        <dbReference type="ARBA" id="ARBA00005179"/>
    </source>
</evidence>
<dbReference type="PRINTS" id="PR00463">
    <property type="entry name" value="EP450I"/>
</dbReference>
<keyword evidence="7 9" id="KW-0408">Iron</keyword>
<comment type="similarity">
    <text evidence="3 10">Belongs to the cytochrome P450 family.</text>
</comment>
<dbReference type="InterPro" id="IPR002401">
    <property type="entry name" value="Cyt_P450_E_grp-I"/>
</dbReference>
<evidence type="ECO:0000313" key="12">
    <source>
        <dbReference type="EMBL" id="KAF8483895.1"/>
    </source>
</evidence>
<dbReference type="PROSITE" id="PS00086">
    <property type="entry name" value="CYTOCHROME_P450"/>
    <property type="match status" value="1"/>
</dbReference>
<keyword evidence="11" id="KW-0472">Membrane</keyword>
<evidence type="ECO:0000256" key="9">
    <source>
        <dbReference type="PIRSR" id="PIRSR602401-1"/>
    </source>
</evidence>
<comment type="cofactor">
    <cofactor evidence="1 9">
        <name>heme</name>
        <dbReference type="ChEBI" id="CHEBI:30413"/>
    </cofactor>
</comment>
<evidence type="ECO:0000313" key="13">
    <source>
        <dbReference type="Proteomes" id="UP000759537"/>
    </source>
</evidence>
<reference evidence="12" key="1">
    <citation type="submission" date="2019-10" db="EMBL/GenBank/DDBJ databases">
        <authorList>
            <consortium name="DOE Joint Genome Institute"/>
            <person name="Kuo A."/>
            <person name="Miyauchi S."/>
            <person name="Kiss E."/>
            <person name="Drula E."/>
            <person name="Kohler A."/>
            <person name="Sanchez-Garcia M."/>
            <person name="Andreopoulos B."/>
            <person name="Barry K.W."/>
            <person name="Bonito G."/>
            <person name="Buee M."/>
            <person name="Carver A."/>
            <person name="Chen C."/>
            <person name="Cichocki N."/>
            <person name="Clum A."/>
            <person name="Culley D."/>
            <person name="Crous P.W."/>
            <person name="Fauchery L."/>
            <person name="Girlanda M."/>
            <person name="Hayes R."/>
            <person name="Keri Z."/>
            <person name="LaButti K."/>
            <person name="Lipzen A."/>
            <person name="Lombard V."/>
            <person name="Magnuson J."/>
            <person name="Maillard F."/>
            <person name="Morin E."/>
            <person name="Murat C."/>
            <person name="Nolan M."/>
            <person name="Ohm R."/>
            <person name="Pangilinan J."/>
            <person name="Pereira M."/>
            <person name="Perotto S."/>
            <person name="Peter M."/>
            <person name="Riley R."/>
            <person name="Sitrit Y."/>
            <person name="Stielow B."/>
            <person name="Szollosi G."/>
            <person name="Zifcakova L."/>
            <person name="Stursova M."/>
            <person name="Spatafora J.W."/>
            <person name="Tedersoo L."/>
            <person name="Vaario L.-M."/>
            <person name="Yamada A."/>
            <person name="Yan M."/>
            <person name="Wang P."/>
            <person name="Xu J."/>
            <person name="Bruns T."/>
            <person name="Baldrian P."/>
            <person name="Vilgalys R."/>
            <person name="Henrissat B."/>
            <person name="Grigoriev I.V."/>
            <person name="Hibbett D."/>
            <person name="Nagy L.G."/>
            <person name="Martin F.M."/>
        </authorList>
    </citation>
    <scope>NUCLEOTIDE SEQUENCE</scope>
    <source>
        <strain evidence="12">Prilba</strain>
    </source>
</reference>
<evidence type="ECO:0000256" key="3">
    <source>
        <dbReference type="ARBA" id="ARBA00010617"/>
    </source>
</evidence>
<keyword evidence="6 10" id="KW-0560">Oxidoreductase</keyword>
<dbReference type="Pfam" id="PF00067">
    <property type="entry name" value="p450"/>
    <property type="match status" value="1"/>
</dbReference>
<dbReference type="PANTHER" id="PTHR46300">
    <property type="entry name" value="P450, PUTATIVE (EUROFUNG)-RELATED-RELATED"/>
    <property type="match status" value="1"/>
</dbReference>
<dbReference type="GO" id="GO:0005506">
    <property type="term" value="F:iron ion binding"/>
    <property type="evidence" value="ECO:0007669"/>
    <property type="project" value="InterPro"/>
</dbReference>
<evidence type="ECO:0000256" key="10">
    <source>
        <dbReference type="RuleBase" id="RU000461"/>
    </source>
</evidence>
<organism evidence="12 13">
    <name type="scientific">Russula ochroleuca</name>
    <dbReference type="NCBI Taxonomy" id="152965"/>
    <lineage>
        <taxon>Eukaryota</taxon>
        <taxon>Fungi</taxon>
        <taxon>Dikarya</taxon>
        <taxon>Basidiomycota</taxon>
        <taxon>Agaricomycotina</taxon>
        <taxon>Agaricomycetes</taxon>
        <taxon>Russulales</taxon>
        <taxon>Russulaceae</taxon>
        <taxon>Russula</taxon>
    </lineage>
</organism>
<accession>A0A9P5N1K4</accession>
<dbReference type="OrthoDB" id="2789670at2759"/>
<dbReference type="CDD" id="cd11065">
    <property type="entry name" value="CYP64-like"/>
    <property type="match status" value="1"/>
</dbReference>